<name>A0A170PN59_9ZZZZ</name>
<organism evidence="1">
    <name type="scientific">hydrothermal vent metagenome</name>
    <dbReference type="NCBI Taxonomy" id="652676"/>
    <lineage>
        <taxon>unclassified sequences</taxon>
        <taxon>metagenomes</taxon>
        <taxon>ecological metagenomes</taxon>
    </lineage>
</organism>
<dbReference type="Pfam" id="PF10038">
    <property type="entry name" value="DUF2274"/>
    <property type="match status" value="1"/>
</dbReference>
<accession>A0A170PN59</accession>
<dbReference type="InterPro" id="IPR018733">
    <property type="entry name" value="DUF2274"/>
</dbReference>
<dbReference type="AlphaFoldDB" id="A0A170PN59"/>
<proteinExistence type="predicted"/>
<evidence type="ECO:0000313" key="1">
    <source>
        <dbReference type="EMBL" id="CUS43736.1"/>
    </source>
</evidence>
<gene>
    <name evidence="1" type="ORF">MGWOODY_Smn1156</name>
</gene>
<protein>
    <submittedName>
        <fullName evidence="1">Msr6406 protein</fullName>
    </submittedName>
</protein>
<sequence length="72" mass="8099">MADLKLGRVPDRTPVKLSIQITPQLHRDLVRYAALYKEAYGQEEAVSDLIPSMLGAFLESDRAFVRTRPGVK</sequence>
<dbReference type="EMBL" id="CZQE01000080">
    <property type="protein sequence ID" value="CUS43736.1"/>
    <property type="molecule type" value="Genomic_DNA"/>
</dbReference>
<reference evidence="1" key="1">
    <citation type="submission" date="2015-10" db="EMBL/GenBank/DDBJ databases">
        <authorList>
            <person name="Gilbert D.G."/>
        </authorList>
    </citation>
    <scope>NUCLEOTIDE SEQUENCE</scope>
</reference>